<feature type="region of interest" description="Disordered" evidence="1">
    <location>
        <begin position="257"/>
        <end position="284"/>
    </location>
</feature>
<name>A0AAD8Q3M4_LOLMU</name>
<feature type="compositionally biased region" description="Polar residues" evidence="1">
    <location>
        <begin position="257"/>
        <end position="273"/>
    </location>
</feature>
<gene>
    <name evidence="2" type="ORF">QYE76_027017</name>
</gene>
<reference evidence="2" key="1">
    <citation type="submission" date="2023-07" db="EMBL/GenBank/DDBJ databases">
        <title>A chromosome-level genome assembly of Lolium multiflorum.</title>
        <authorList>
            <person name="Chen Y."/>
            <person name="Copetti D."/>
            <person name="Kolliker R."/>
            <person name="Studer B."/>
        </authorList>
    </citation>
    <scope>NUCLEOTIDE SEQUENCE</scope>
    <source>
        <strain evidence="2">02402/16</strain>
        <tissue evidence="2">Leaf</tissue>
    </source>
</reference>
<keyword evidence="3" id="KW-1185">Reference proteome</keyword>
<feature type="region of interest" description="Disordered" evidence="1">
    <location>
        <begin position="60"/>
        <end position="83"/>
    </location>
</feature>
<dbReference type="Proteomes" id="UP001231189">
    <property type="component" value="Unassembled WGS sequence"/>
</dbReference>
<protein>
    <submittedName>
        <fullName evidence="2">Uncharacterized protein</fullName>
    </submittedName>
</protein>
<evidence type="ECO:0000313" key="3">
    <source>
        <dbReference type="Proteomes" id="UP001231189"/>
    </source>
</evidence>
<organism evidence="2 3">
    <name type="scientific">Lolium multiflorum</name>
    <name type="common">Italian ryegrass</name>
    <name type="synonym">Lolium perenne subsp. multiflorum</name>
    <dbReference type="NCBI Taxonomy" id="4521"/>
    <lineage>
        <taxon>Eukaryota</taxon>
        <taxon>Viridiplantae</taxon>
        <taxon>Streptophyta</taxon>
        <taxon>Embryophyta</taxon>
        <taxon>Tracheophyta</taxon>
        <taxon>Spermatophyta</taxon>
        <taxon>Magnoliopsida</taxon>
        <taxon>Liliopsida</taxon>
        <taxon>Poales</taxon>
        <taxon>Poaceae</taxon>
        <taxon>BOP clade</taxon>
        <taxon>Pooideae</taxon>
        <taxon>Poodae</taxon>
        <taxon>Poeae</taxon>
        <taxon>Poeae Chloroplast Group 2 (Poeae type)</taxon>
        <taxon>Loliodinae</taxon>
        <taxon>Loliinae</taxon>
        <taxon>Lolium</taxon>
    </lineage>
</organism>
<evidence type="ECO:0000313" key="2">
    <source>
        <dbReference type="EMBL" id="KAK1594924.1"/>
    </source>
</evidence>
<dbReference type="AlphaFoldDB" id="A0AAD8Q3M4"/>
<accession>A0AAD8Q3M4</accession>
<dbReference type="EMBL" id="JAUUTY010000686">
    <property type="protein sequence ID" value="KAK1594924.1"/>
    <property type="molecule type" value="Genomic_DNA"/>
</dbReference>
<evidence type="ECO:0000256" key="1">
    <source>
        <dbReference type="SAM" id="MobiDB-lite"/>
    </source>
</evidence>
<comment type="caution">
    <text evidence="2">The sequence shown here is derived from an EMBL/GenBank/DDBJ whole genome shotgun (WGS) entry which is preliminary data.</text>
</comment>
<proteinExistence type="predicted"/>
<sequence>MENYSLFMGAAAVMKMAVEMAVSMEKPSGTSPSGKVPEQTPVPRILASRWRRLGKVSRTVASSPRYEKPSRAAAIAKPRSGGQESLFRHAAGRGSAPEGFSIDTTAIFTAIAVSHDEEGVVLPRLRAVPKDSKGAAAIAKLRFGTESCSARRRTGKCPAISIDATASIMLRMATLRSALRRLAPAAGFLSRGSRGSSGPSVTAKRNIFTHAGGFRAFCSERFSPKRPETWFAVIAIVFGATYRVKVQTYPEEWNEASSSTILRDSDTSCGQQEEQGKALNSPIT</sequence>